<dbReference type="AlphaFoldDB" id="A0A1I6DVE7"/>
<dbReference type="RefSeq" id="WP_092079817.1">
    <property type="nucleotide sequence ID" value="NZ_FOYI01000005.1"/>
</dbReference>
<evidence type="ECO:0000313" key="3">
    <source>
        <dbReference type="Proteomes" id="UP000199302"/>
    </source>
</evidence>
<dbReference type="OrthoDB" id="7362982at2"/>
<dbReference type="Gene3D" id="3.40.30.10">
    <property type="entry name" value="Glutaredoxin"/>
    <property type="match status" value="1"/>
</dbReference>
<dbReference type="InterPro" id="IPR036249">
    <property type="entry name" value="Thioredoxin-like_sf"/>
</dbReference>
<accession>A0A1I6DVE7</accession>
<name>A0A1I6DVE7_9RHOB</name>
<sequence length="124" mass="13820">MLKPLLLLLAMLLSFGAPGPAAAEPRLLMAEEVGCPWCARWNREIAPIYANTPEGRAAPLVRFDIHGPKPDVEFARSVRFTPTFILVDEGRELSRIEGYPGEDFFWGLLARMLVEARIPLEADS</sequence>
<protein>
    <recommendedName>
        <fullName evidence="4">Thioredoxin-like domain-containing protein</fullName>
    </recommendedName>
</protein>
<proteinExistence type="predicted"/>
<evidence type="ECO:0008006" key="4">
    <source>
        <dbReference type="Google" id="ProtNLM"/>
    </source>
</evidence>
<dbReference type="SUPFAM" id="SSF52833">
    <property type="entry name" value="Thioredoxin-like"/>
    <property type="match status" value="1"/>
</dbReference>
<feature type="chain" id="PRO_5011465102" description="Thioredoxin-like domain-containing protein" evidence="1">
    <location>
        <begin position="24"/>
        <end position="124"/>
    </location>
</feature>
<evidence type="ECO:0000313" key="2">
    <source>
        <dbReference type="EMBL" id="SFR09337.1"/>
    </source>
</evidence>
<keyword evidence="3" id="KW-1185">Reference proteome</keyword>
<dbReference type="EMBL" id="FOYI01000005">
    <property type="protein sequence ID" value="SFR09337.1"/>
    <property type="molecule type" value="Genomic_DNA"/>
</dbReference>
<reference evidence="2 3" key="1">
    <citation type="submission" date="2016-10" db="EMBL/GenBank/DDBJ databases">
        <authorList>
            <person name="de Groot N.N."/>
        </authorList>
    </citation>
    <scope>NUCLEOTIDE SEQUENCE [LARGE SCALE GENOMIC DNA]</scope>
    <source>
        <strain evidence="3">KMM 9023,NRIC 0796,JCM 17311,KCTC 23692</strain>
    </source>
</reference>
<gene>
    <name evidence="2" type="ORF">SAMN04515673_105217</name>
</gene>
<dbReference type="STRING" id="871652.SAMN04515673_105217"/>
<keyword evidence="1" id="KW-0732">Signal</keyword>
<organism evidence="2 3">
    <name type="scientific">Poseidonocella sedimentorum</name>
    <dbReference type="NCBI Taxonomy" id="871652"/>
    <lineage>
        <taxon>Bacteria</taxon>
        <taxon>Pseudomonadati</taxon>
        <taxon>Pseudomonadota</taxon>
        <taxon>Alphaproteobacteria</taxon>
        <taxon>Rhodobacterales</taxon>
        <taxon>Roseobacteraceae</taxon>
        <taxon>Poseidonocella</taxon>
    </lineage>
</organism>
<feature type="signal peptide" evidence="1">
    <location>
        <begin position="1"/>
        <end position="23"/>
    </location>
</feature>
<evidence type="ECO:0000256" key="1">
    <source>
        <dbReference type="SAM" id="SignalP"/>
    </source>
</evidence>
<dbReference type="Proteomes" id="UP000199302">
    <property type="component" value="Unassembled WGS sequence"/>
</dbReference>